<keyword evidence="2" id="KW-0808">Transferase</keyword>
<dbReference type="Gene3D" id="3.30.559.10">
    <property type="entry name" value="Chloramphenicol acetyltransferase-like domain"/>
    <property type="match status" value="1"/>
</dbReference>
<evidence type="ECO:0000313" key="4">
    <source>
        <dbReference type="Proteomes" id="UP000515124"/>
    </source>
</evidence>
<dbReference type="KEGG" id="pavi:110746013"/>
<gene>
    <name evidence="5" type="primary">LOC110746013</name>
</gene>
<accession>A0A6P5RAE5</accession>
<dbReference type="InterPro" id="IPR023213">
    <property type="entry name" value="CAT-like_dom_sf"/>
</dbReference>
<keyword evidence="3" id="KW-0012">Acyltransferase</keyword>
<dbReference type="GeneID" id="110746013"/>
<dbReference type="RefSeq" id="XP_021801900.1">
    <property type="nucleotide sequence ID" value="XM_021946208.1"/>
</dbReference>
<dbReference type="PANTHER" id="PTHR31623:SF17">
    <property type="entry name" value="F21J9.9"/>
    <property type="match status" value="1"/>
</dbReference>
<keyword evidence="4" id="KW-1185">Reference proteome</keyword>
<protein>
    <submittedName>
        <fullName evidence="5">BAHD acyltransferase BIA1-like</fullName>
    </submittedName>
</protein>
<name>A0A6P5RAE5_PRUAV</name>
<evidence type="ECO:0000256" key="1">
    <source>
        <dbReference type="ARBA" id="ARBA00009861"/>
    </source>
</evidence>
<comment type="similarity">
    <text evidence="1">Belongs to the plant acyltransferase family.</text>
</comment>
<dbReference type="GO" id="GO:0016746">
    <property type="term" value="F:acyltransferase activity"/>
    <property type="evidence" value="ECO:0007669"/>
    <property type="project" value="UniProtKB-KW"/>
</dbReference>
<dbReference type="Proteomes" id="UP000515124">
    <property type="component" value="Unplaced"/>
</dbReference>
<dbReference type="PANTHER" id="PTHR31623">
    <property type="entry name" value="F21J9.9"/>
    <property type="match status" value="1"/>
</dbReference>
<organism evidence="4 5">
    <name type="scientific">Prunus avium</name>
    <name type="common">Cherry</name>
    <name type="synonym">Cerasus avium</name>
    <dbReference type="NCBI Taxonomy" id="42229"/>
    <lineage>
        <taxon>Eukaryota</taxon>
        <taxon>Viridiplantae</taxon>
        <taxon>Streptophyta</taxon>
        <taxon>Embryophyta</taxon>
        <taxon>Tracheophyta</taxon>
        <taxon>Spermatophyta</taxon>
        <taxon>Magnoliopsida</taxon>
        <taxon>eudicotyledons</taxon>
        <taxon>Gunneridae</taxon>
        <taxon>Pentapetalae</taxon>
        <taxon>rosids</taxon>
        <taxon>fabids</taxon>
        <taxon>Rosales</taxon>
        <taxon>Rosaceae</taxon>
        <taxon>Amygdaloideae</taxon>
        <taxon>Amygdaleae</taxon>
        <taxon>Prunus</taxon>
    </lineage>
</organism>
<sequence>MRKNTVPPLAENKVGNLVDFSTAHYSHSGESTSGIDLEDLVAKIGEALEEMKEHCAMKVVFDTGEAWKKKKEYINLVKNDDIDKYVCTSWCRFPFYEANFGWGKPSWVSFVPVPVDNITNLMDKRDGNGIEAWVNLRQKKMALFESNEELLAYASLNPKVTY</sequence>
<evidence type="ECO:0000256" key="3">
    <source>
        <dbReference type="ARBA" id="ARBA00023315"/>
    </source>
</evidence>
<dbReference type="Pfam" id="PF02458">
    <property type="entry name" value="Transferase"/>
    <property type="match status" value="1"/>
</dbReference>
<evidence type="ECO:0000256" key="2">
    <source>
        <dbReference type="ARBA" id="ARBA00022679"/>
    </source>
</evidence>
<proteinExistence type="inferred from homology"/>
<evidence type="ECO:0000313" key="5">
    <source>
        <dbReference type="RefSeq" id="XP_021801900.1"/>
    </source>
</evidence>
<dbReference type="AlphaFoldDB" id="A0A6P5RAE5"/>
<reference evidence="5" key="1">
    <citation type="submission" date="2025-08" db="UniProtKB">
        <authorList>
            <consortium name="RefSeq"/>
        </authorList>
    </citation>
    <scope>IDENTIFICATION</scope>
</reference>